<proteinExistence type="predicted"/>
<protein>
    <submittedName>
        <fullName evidence="2">Uncharacterized protein</fullName>
    </submittedName>
</protein>
<dbReference type="Proteomes" id="UP000009071">
    <property type="component" value="Chromosome"/>
</dbReference>
<dbReference type="EMBL" id="AP010904">
    <property type="protein sequence ID" value="BAH74117.1"/>
    <property type="molecule type" value="Genomic_DNA"/>
</dbReference>
<reference evidence="2 3" key="1">
    <citation type="journal article" date="2009" name="Genome Res.">
        <title>Whole genome sequence of Desulfovibrio magneticus strain RS-1 revealed common gene clusters in magnetotactic bacteria.</title>
        <authorList>
            <person name="Nakazawa H."/>
            <person name="Arakaki A."/>
            <person name="Narita-Yamada S."/>
            <person name="Yashiro I."/>
            <person name="Jinno K."/>
            <person name="Aoki N."/>
            <person name="Tsuruyama A."/>
            <person name="Okamura Y."/>
            <person name="Tanikawa S."/>
            <person name="Fujita N."/>
            <person name="Takeyama H."/>
            <person name="Matsunaga T."/>
        </authorList>
    </citation>
    <scope>NUCLEOTIDE SEQUENCE [LARGE SCALE GENOMIC DNA]</scope>
    <source>
        <strain evidence="3">ATCC 700980 / DSM 13731 / RS-1</strain>
    </source>
</reference>
<evidence type="ECO:0000313" key="2">
    <source>
        <dbReference type="EMBL" id="BAH74117.1"/>
    </source>
</evidence>
<sequence length="209" mass="23763">MRRLRQEKALMPTPGPHPQARRPMRVCSRVFAVLLGSLLFVACLAAAPVSALAEEHTPPSTAVTLDEAVLVAMLDDLIKYYEDARPAESQIVALLPVHEKSKDSPEYKKLRFLFDTYQKATTSLNNLVDMLYIYLKLGNSKESDINAYVVNRTKNIVTFLNNMVYLLTTRNQEYDVPASSDVQKLYETYLVRLTTLLYELNKAMPQFAR</sequence>
<dbReference type="HOGENOM" id="CLU_1347104_0_0_7"/>
<dbReference type="KEGG" id="dma:DMR_06260"/>
<evidence type="ECO:0000313" key="3">
    <source>
        <dbReference type="Proteomes" id="UP000009071"/>
    </source>
</evidence>
<organism evidence="2 3">
    <name type="scientific">Solidesulfovibrio magneticus (strain ATCC 700980 / DSM 13731 / RS-1)</name>
    <name type="common">Desulfovibrio magneticus</name>
    <dbReference type="NCBI Taxonomy" id="573370"/>
    <lineage>
        <taxon>Bacteria</taxon>
        <taxon>Pseudomonadati</taxon>
        <taxon>Thermodesulfobacteriota</taxon>
        <taxon>Desulfovibrionia</taxon>
        <taxon>Desulfovibrionales</taxon>
        <taxon>Desulfovibrionaceae</taxon>
        <taxon>Solidesulfovibrio</taxon>
    </lineage>
</organism>
<keyword evidence="3" id="KW-1185">Reference proteome</keyword>
<gene>
    <name evidence="2" type="ordered locus">DMR_06260</name>
</gene>
<name>C4XIV3_SOLM1</name>
<accession>C4XIV3</accession>
<dbReference type="AlphaFoldDB" id="C4XIV3"/>
<feature type="region of interest" description="Disordered" evidence="1">
    <location>
        <begin position="1"/>
        <end position="21"/>
    </location>
</feature>
<evidence type="ECO:0000256" key="1">
    <source>
        <dbReference type="SAM" id="MobiDB-lite"/>
    </source>
</evidence>
<dbReference type="STRING" id="573370.DMR_06260"/>
<dbReference type="eggNOG" id="ENOG5031G90">
    <property type="taxonomic scope" value="Bacteria"/>
</dbReference>